<keyword evidence="3" id="KW-1185">Reference proteome</keyword>
<evidence type="ECO:0000313" key="3">
    <source>
        <dbReference type="Proteomes" id="UP001285921"/>
    </source>
</evidence>
<dbReference type="InterPro" id="IPR032809">
    <property type="entry name" value="Put_HupE_UreJ"/>
</dbReference>
<name>A0ABQ6NSV0_9BACL</name>
<evidence type="ECO:0008006" key="4">
    <source>
        <dbReference type="Google" id="ProtNLM"/>
    </source>
</evidence>
<dbReference type="Proteomes" id="UP001285921">
    <property type="component" value="Unassembled WGS sequence"/>
</dbReference>
<feature type="transmembrane region" description="Helical" evidence="1">
    <location>
        <begin position="197"/>
        <end position="221"/>
    </location>
</feature>
<keyword evidence="1" id="KW-0812">Transmembrane</keyword>
<keyword evidence="1" id="KW-1133">Transmembrane helix</keyword>
<evidence type="ECO:0000313" key="2">
    <source>
        <dbReference type="EMBL" id="GMK47928.1"/>
    </source>
</evidence>
<proteinExistence type="predicted"/>
<comment type="caution">
    <text evidence="2">The sequence shown here is derived from an EMBL/GenBank/DDBJ whole genome shotgun (WGS) entry which is preliminary data.</text>
</comment>
<reference evidence="2 3" key="1">
    <citation type="submission" date="2023-05" db="EMBL/GenBank/DDBJ databases">
        <title>Draft genome of Paenibacillus sp. CCS26.</title>
        <authorList>
            <person name="Akita H."/>
            <person name="Shinto Y."/>
            <person name="Kimura Z."/>
        </authorList>
    </citation>
    <scope>NUCLEOTIDE SEQUENCE [LARGE SCALE GENOMIC DNA]</scope>
    <source>
        <strain evidence="2 3">CCS26</strain>
    </source>
</reference>
<protein>
    <recommendedName>
        <fullName evidence="4">HupE/UreJ family protein</fullName>
    </recommendedName>
</protein>
<dbReference type="EMBL" id="BTCL01000024">
    <property type="protein sequence ID" value="GMK47928.1"/>
    <property type="molecule type" value="Genomic_DNA"/>
</dbReference>
<organism evidence="2 3">
    <name type="scientific">Paenibacillus glycanilyticus</name>
    <dbReference type="NCBI Taxonomy" id="126569"/>
    <lineage>
        <taxon>Bacteria</taxon>
        <taxon>Bacillati</taxon>
        <taxon>Bacillota</taxon>
        <taxon>Bacilli</taxon>
        <taxon>Bacillales</taxon>
        <taxon>Paenibacillaceae</taxon>
        <taxon>Paenibacillus</taxon>
    </lineage>
</organism>
<accession>A0ABQ6NSV0</accession>
<sequence length="260" mass="28909">MNRKRIRRLLAASMLGLFLLVAGLGGGKAAFAHSGNSVAYSDIGLKDGSIAYDLRIDMYDLRLAVAPNDPDVGEFSPEVLQKFVTEHKDDVEAYLLDKIHLYADSLPLEGSLLTLEATVARDQPYAEAILRFDLSGKPEHFVLDYQPIYDDVDQWHMNYVTLDLKQDGSDKQSYVLNFDKREVELGKISLLRAVKQFFILGIEHLITGYDHILFVLSLLIGARSMKQILGVVTAFTAAHTVTLLLAGFGVIHLPGSWSSR</sequence>
<keyword evidence="1" id="KW-0472">Membrane</keyword>
<dbReference type="Pfam" id="PF13795">
    <property type="entry name" value="HupE_UreJ_2"/>
    <property type="match status" value="1"/>
</dbReference>
<gene>
    <name evidence="2" type="ORF">PghCCS26_50580</name>
</gene>
<evidence type="ECO:0000256" key="1">
    <source>
        <dbReference type="SAM" id="Phobius"/>
    </source>
</evidence>
<feature type="transmembrane region" description="Helical" evidence="1">
    <location>
        <begin position="228"/>
        <end position="251"/>
    </location>
</feature>